<dbReference type="Gene3D" id="3.40.50.1820">
    <property type="entry name" value="alpha/beta hydrolase"/>
    <property type="match status" value="1"/>
</dbReference>
<keyword evidence="3" id="KW-0812">Transmembrane</keyword>
<protein>
    <submittedName>
        <fullName evidence="5">Esterase/lipase</fullName>
    </submittedName>
</protein>
<feature type="compositionally biased region" description="Low complexity" evidence="2">
    <location>
        <begin position="588"/>
        <end position="600"/>
    </location>
</feature>
<dbReference type="OMA" id="MANQKWI"/>
<evidence type="ECO:0000313" key="6">
    <source>
        <dbReference type="Proteomes" id="UP000007797"/>
    </source>
</evidence>
<keyword evidence="1" id="KW-0378">Hydrolase</keyword>
<sequence>MNKGVEGNQIQHGEEEYSYISAGGGVIITLAIVLIQYLSIIIYLMMCIFMSIATYMGCHRGPFGKHPHIIRFGFLPGLLGSELCLHLIILVGSVSLLLWKFNLFIYFIPRVGLLALYLPSSFFLLITYFSGFKTRKVAQNVLNTFCGTTSSSSSPSLSSSASSLDIKKKYEYQPSNKLSAVIHIIRSAQREAFSLVESFLLQFRKHKKKDEDHSSHVPNPNPWSISFWLKMLIPLPHPHYPNVSRIRHIPYGEEAYQKVDVYFHNTFPTNRPILVHIHGGGWREGGGKRNTCSLPLIYQMANQKWIVFSVGYRLAPNHRFPTHINDVKRAITWVRENAVHYGGDIDCMFLAGGSAGGHLATLVALTDGIEFKDFKSSIPSKPMSPDLFNFGPDGADLPSSTETTTDQQPKPLEEELEENININMNSLNMEAKTKKQYPPFRGCVSLYGVYDFTNRHNQWPFDLVTYLGMMIMRNTYDQEPHIYSMGSPYDQVKETSNTPFFFIHGDMDELVPIEESIHLMNKMKQVVNKPNITWMEVPGGHHAFDLVFSPRTIFAVHGVYRFLNKLYRQHVSDKLLERRQSKQRSKLSDNNSNNNGLHINSINNSNITTNILPTLNLNSPIVSSHFEPPIPLPIPILTKQ</sequence>
<keyword evidence="6" id="KW-1185">Reference proteome</keyword>
<dbReference type="STRING" id="1054147.F4PQM7"/>
<evidence type="ECO:0000259" key="4">
    <source>
        <dbReference type="Pfam" id="PF20434"/>
    </source>
</evidence>
<dbReference type="GO" id="GO:0016787">
    <property type="term" value="F:hydrolase activity"/>
    <property type="evidence" value="ECO:0007669"/>
    <property type="project" value="UniProtKB-KW"/>
</dbReference>
<keyword evidence="3" id="KW-0472">Membrane</keyword>
<evidence type="ECO:0000256" key="1">
    <source>
        <dbReference type="ARBA" id="ARBA00022801"/>
    </source>
</evidence>
<evidence type="ECO:0000256" key="2">
    <source>
        <dbReference type="SAM" id="MobiDB-lite"/>
    </source>
</evidence>
<dbReference type="Proteomes" id="UP000007797">
    <property type="component" value="Unassembled WGS sequence"/>
</dbReference>
<name>F4PQM7_CACFS</name>
<dbReference type="OrthoDB" id="19653at2759"/>
<reference evidence="6" key="1">
    <citation type="journal article" date="2011" name="Genome Res.">
        <title>Phylogeny-wide analysis of social amoeba genomes highlights ancient origins for complex intercellular communication.</title>
        <authorList>
            <person name="Heidel A.J."/>
            <person name="Lawal H.M."/>
            <person name="Felder M."/>
            <person name="Schilde C."/>
            <person name="Helps N.R."/>
            <person name="Tunggal B."/>
            <person name="Rivero F."/>
            <person name="John U."/>
            <person name="Schleicher M."/>
            <person name="Eichinger L."/>
            <person name="Platzer M."/>
            <person name="Noegel A.A."/>
            <person name="Schaap P."/>
            <person name="Gloeckner G."/>
        </authorList>
    </citation>
    <scope>NUCLEOTIDE SEQUENCE [LARGE SCALE GENOMIC DNA]</scope>
    <source>
        <strain evidence="6">SH3</strain>
    </source>
</reference>
<evidence type="ECO:0000256" key="3">
    <source>
        <dbReference type="SAM" id="Phobius"/>
    </source>
</evidence>
<dbReference type="EMBL" id="GL883010">
    <property type="protein sequence ID" value="EGG21194.1"/>
    <property type="molecule type" value="Genomic_DNA"/>
</dbReference>
<feature type="domain" description="BD-FAE-like" evidence="4">
    <location>
        <begin position="260"/>
        <end position="523"/>
    </location>
</feature>
<feature type="region of interest" description="Disordered" evidence="2">
    <location>
        <begin position="578"/>
        <end position="600"/>
    </location>
</feature>
<dbReference type="SUPFAM" id="SSF53474">
    <property type="entry name" value="alpha/beta-Hydrolases"/>
    <property type="match status" value="1"/>
</dbReference>
<gene>
    <name evidence="5" type="ORF">DFA_01069</name>
</gene>
<evidence type="ECO:0000313" key="5">
    <source>
        <dbReference type="EMBL" id="EGG21194.1"/>
    </source>
</evidence>
<feature type="compositionally biased region" description="Polar residues" evidence="2">
    <location>
        <begin position="398"/>
        <end position="408"/>
    </location>
</feature>
<feature type="transmembrane region" description="Helical" evidence="3">
    <location>
        <begin position="20"/>
        <end position="53"/>
    </location>
</feature>
<dbReference type="InterPro" id="IPR050300">
    <property type="entry name" value="GDXG_lipolytic_enzyme"/>
</dbReference>
<keyword evidence="3" id="KW-1133">Transmembrane helix</keyword>
<accession>F4PQM7</accession>
<dbReference type="InterPro" id="IPR049492">
    <property type="entry name" value="BD-FAE-like_dom"/>
</dbReference>
<dbReference type="PANTHER" id="PTHR48081">
    <property type="entry name" value="AB HYDROLASE SUPERFAMILY PROTEIN C4A8.06C"/>
    <property type="match status" value="1"/>
</dbReference>
<proteinExistence type="predicted"/>
<dbReference type="RefSeq" id="XP_004359044.1">
    <property type="nucleotide sequence ID" value="XM_004358987.1"/>
</dbReference>
<dbReference type="Pfam" id="PF20434">
    <property type="entry name" value="BD-FAE"/>
    <property type="match status" value="1"/>
</dbReference>
<feature type="transmembrane region" description="Helical" evidence="3">
    <location>
        <begin position="74"/>
        <end position="98"/>
    </location>
</feature>
<feature type="region of interest" description="Disordered" evidence="2">
    <location>
        <begin position="391"/>
        <end position="410"/>
    </location>
</feature>
<feature type="transmembrane region" description="Helical" evidence="3">
    <location>
        <begin position="104"/>
        <end position="129"/>
    </location>
</feature>
<dbReference type="AlphaFoldDB" id="F4PQM7"/>
<dbReference type="KEGG" id="dfa:DFA_01069"/>
<dbReference type="InterPro" id="IPR029058">
    <property type="entry name" value="AB_hydrolase_fold"/>
</dbReference>
<dbReference type="PANTHER" id="PTHR48081:SF33">
    <property type="entry name" value="KYNURENINE FORMAMIDASE"/>
    <property type="match status" value="1"/>
</dbReference>
<organism evidence="5 6">
    <name type="scientific">Cavenderia fasciculata</name>
    <name type="common">Slime mold</name>
    <name type="synonym">Dictyostelium fasciculatum</name>
    <dbReference type="NCBI Taxonomy" id="261658"/>
    <lineage>
        <taxon>Eukaryota</taxon>
        <taxon>Amoebozoa</taxon>
        <taxon>Evosea</taxon>
        <taxon>Eumycetozoa</taxon>
        <taxon>Dictyostelia</taxon>
        <taxon>Acytosteliales</taxon>
        <taxon>Cavenderiaceae</taxon>
        <taxon>Cavenderia</taxon>
    </lineage>
</organism>
<dbReference type="GeneID" id="14874086"/>